<protein>
    <submittedName>
        <fullName evidence="2">Uncharacterized protein</fullName>
    </submittedName>
</protein>
<dbReference type="EMBL" id="HACA01002477">
    <property type="protein sequence ID" value="CDW19838.1"/>
    <property type="molecule type" value="Transcribed_RNA"/>
</dbReference>
<dbReference type="SUPFAM" id="SSF75011">
    <property type="entry name" value="3-carboxy-cis,cis-mucoante lactonizing enzyme"/>
    <property type="match status" value="1"/>
</dbReference>
<evidence type="ECO:0000256" key="1">
    <source>
        <dbReference type="SAM" id="MobiDB-lite"/>
    </source>
</evidence>
<organism evidence="2">
    <name type="scientific">Lepeophtheirus salmonis</name>
    <name type="common">Salmon louse</name>
    <name type="synonym">Caligus salmonis</name>
    <dbReference type="NCBI Taxonomy" id="72036"/>
    <lineage>
        <taxon>Eukaryota</taxon>
        <taxon>Metazoa</taxon>
        <taxon>Ecdysozoa</taxon>
        <taxon>Arthropoda</taxon>
        <taxon>Crustacea</taxon>
        <taxon>Multicrustacea</taxon>
        <taxon>Hexanauplia</taxon>
        <taxon>Copepoda</taxon>
        <taxon>Siphonostomatoida</taxon>
        <taxon>Caligidae</taxon>
        <taxon>Lepeophtheirus</taxon>
    </lineage>
</organism>
<evidence type="ECO:0000313" key="2">
    <source>
        <dbReference type="EMBL" id="CDW19838.1"/>
    </source>
</evidence>
<proteinExistence type="predicted"/>
<accession>A0A0K2T1H4</accession>
<name>A0A0K2T1H4_LEPSM</name>
<feature type="region of interest" description="Disordered" evidence="1">
    <location>
        <begin position="331"/>
        <end position="355"/>
    </location>
</feature>
<reference evidence="2" key="1">
    <citation type="submission" date="2014-05" db="EMBL/GenBank/DDBJ databases">
        <authorList>
            <person name="Chronopoulou M."/>
        </authorList>
    </citation>
    <scope>NUCLEOTIDE SEQUENCE</scope>
    <source>
        <tissue evidence="2">Whole organism</tissue>
    </source>
</reference>
<sequence length="668" mass="75080">MTGSKMEAMSEKQLRTDLTENVHKKLSEFLEYKINFSKRVTDYEKAIQEWNKTMTAFVSKITFNLYSKVEGLHQSLNEVQGKFQDLVKINRILEDKDNQPISLMKELTFKLSTISYHVPKELEHFPMSLSPEGEIESIRFEESIVSGKELNLLRALSFDQNDRKSFLPPFESSALHPEDSFYSLEKKHLGVHVYDGNNGTILKTHNPNPLIAHSAYKDDNKGSCSECGQPVSVLLQLQMSQKKVTPCPTINEKHHVKFTMDEKNNNDIQLSPLGMDVKSGCPSSAGGSAKKIVSFQPKTIILEENFIEEGYSTPKVREGVIRLDDDYDVNAEHDKSSSTRTSFAPSSPPLKEDNIIHSASKSFQRRLSRGEFSDDGKTAEERENPFSDVIKSNCLFGLNKVLLTDTYDVKSQVMYPVMISKLKNYLYVGSPNLKKVCVFDISTKKGQGFLKLPDSKAFSAPRNLLLYGRDIIMVLDEQALYLFHNGVLLKSLFSEYAKNFRGLSLDRSGNESQQTLVYTLEKIQPEDSVSIVTLDIMNETILKRVLINGTNGSEICCRFLSVASEVAIVSDKGSGKMFKVDLSKNISSEVERPSFVKSITCTTGVEFHSLLNLFIVATTNGTLEIMDTEGAWIKTMPFPGEKVAGIYLDGDDLYSAEMLNMVKKYALL</sequence>
<dbReference type="AlphaFoldDB" id="A0A0K2T1H4"/>